<protein>
    <submittedName>
        <fullName evidence="3">Uncharacterized protein</fullName>
    </submittedName>
</protein>
<keyword evidence="1" id="KW-0732">Signal</keyword>
<proteinExistence type="predicted"/>
<dbReference type="KEGG" id="snn:EWH46_07740"/>
<reference evidence="3 4" key="1">
    <citation type="submission" date="2019-02" db="EMBL/GenBank/DDBJ databases">
        <title>Complete Genome Sequence and Methylome Analysis of Sphaerotilus natans subsp. sulfidivorans D-507.</title>
        <authorList>
            <person name="Fomenkov A."/>
            <person name="Gridneva E."/>
            <person name="Smolyakov D."/>
            <person name="Dubinina G."/>
            <person name="Vincze T."/>
            <person name="Grabovich M."/>
            <person name="Roberts R.J."/>
        </authorList>
    </citation>
    <scope>NUCLEOTIDE SEQUENCE [LARGE SCALE GENOMIC DNA]</scope>
    <source>
        <strain evidence="3 4">D-507</strain>
    </source>
</reference>
<dbReference type="AlphaFoldDB" id="A0A5C1Q0Z7"/>
<dbReference type="RefSeq" id="WP_149503403.1">
    <property type="nucleotide sequence ID" value="NZ_CP035708.1"/>
</dbReference>
<name>A0A5C1Q0Z7_9BURK</name>
<dbReference type="Proteomes" id="UP001549111">
    <property type="component" value="Unassembled WGS sequence"/>
</dbReference>
<dbReference type="Proteomes" id="UP000323522">
    <property type="component" value="Chromosome"/>
</dbReference>
<accession>A0A5C1Q0Z7</accession>
<evidence type="ECO:0000313" key="4">
    <source>
        <dbReference type="Proteomes" id="UP000323522"/>
    </source>
</evidence>
<evidence type="ECO:0000313" key="2">
    <source>
        <dbReference type="EMBL" id="MET3603219.1"/>
    </source>
</evidence>
<sequence length="151" mass="16896">MASPRSARARARLAVSAVLAALMFAASGMQAASAQLVDTRILFANSKCKYPIRFLIHHKDSDNPHHPHAWYHFRPWEEKRLQANDVVLRQIVGQPLYLFAETIQEPGVPGLIWGGDDAIATLNDVGYRLRRVSLTVNSRGELEFEFNCPGT</sequence>
<feature type="signal peptide" evidence="1">
    <location>
        <begin position="1"/>
        <end position="31"/>
    </location>
</feature>
<feature type="chain" id="PRO_5044618770" evidence="1">
    <location>
        <begin position="32"/>
        <end position="151"/>
    </location>
</feature>
<reference evidence="2 5" key="2">
    <citation type="submission" date="2024-06" db="EMBL/GenBank/DDBJ databases">
        <title>Genomic Encyclopedia of Type Strains, Phase IV (KMG-IV): sequencing the most valuable type-strain genomes for metagenomic binning, comparative biology and taxonomic classification.</title>
        <authorList>
            <person name="Goeker M."/>
        </authorList>
    </citation>
    <scope>NUCLEOTIDE SEQUENCE [LARGE SCALE GENOMIC DNA]</scope>
    <source>
        <strain evidence="2 5">D-501</strain>
    </source>
</reference>
<gene>
    <name evidence="2" type="ORF">ABIC99_001003</name>
    <name evidence="3" type="ORF">EWH46_07740</name>
</gene>
<evidence type="ECO:0000313" key="5">
    <source>
        <dbReference type="Proteomes" id="UP001549111"/>
    </source>
</evidence>
<evidence type="ECO:0000256" key="1">
    <source>
        <dbReference type="SAM" id="SignalP"/>
    </source>
</evidence>
<dbReference type="EMBL" id="CP035708">
    <property type="protein sequence ID" value="QEN00680.1"/>
    <property type="molecule type" value="Genomic_DNA"/>
</dbReference>
<dbReference type="EMBL" id="JBEPLS010000003">
    <property type="protein sequence ID" value="MET3603219.1"/>
    <property type="molecule type" value="Genomic_DNA"/>
</dbReference>
<organism evidence="3 4">
    <name type="scientific">Sphaerotilus sulfidivorans</name>
    <dbReference type="NCBI Taxonomy" id="639200"/>
    <lineage>
        <taxon>Bacteria</taxon>
        <taxon>Pseudomonadati</taxon>
        <taxon>Pseudomonadota</taxon>
        <taxon>Betaproteobacteria</taxon>
        <taxon>Burkholderiales</taxon>
        <taxon>Sphaerotilaceae</taxon>
        <taxon>Sphaerotilus</taxon>
    </lineage>
</organism>
<evidence type="ECO:0000313" key="3">
    <source>
        <dbReference type="EMBL" id="QEN00680.1"/>
    </source>
</evidence>
<keyword evidence="5" id="KW-1185">Reference proteome</keyword>